<comment type="cofactor">
    <cofactor evidence="1">
        <name>FAD</name>
        <dbReference type="ChEBI" id="CHEBI:57692"/>
    </cofactor>
</comment>
<evidence type="ECO:0000256" key="10">
    <source>
        <dbReference type="ARBA" id="ARBA00023136"/>
    </source>
</evidence>
<evidence type="ECO:0000256" key="3">
    <source>
        <dbReference type="ARBA" id="ARBA00010139"/>
    </source>
</evidence>
<dbReference type="FunFam" id="3.50.50.60:FF:000228">
    <property type="entry name" value="FAD-containing monooxygenase EthA"/>
    <property type="match status" value="1"/>
</dbReference>
<dbReference type="GO" id="GO:0050660">
    <property type="term" value="F:flavin adenine dinucleotide binding"/>
    <property type="evidence" value="ECO:0007669"/>
    <property type="project" value="InterPro"/>
</dbReference>
<dbReference type="GO" id="GO:0050661">
    <property type="term" value="F:NADP binding"/>
    <property type="evidence" value="ECO:0007669"/>
    <property type="project" value="InterPro"/>
</dbReference>
<sequence>MTSTTTDRRDAPPAPGARHDSGDNHDDREQRDLDVLIVGAGLSGIGAAYHLKQRCPHASVAIVEARDAIGGTWDLFRYPGVRSDSDMFTLGYSFRPWHSDKAISDGQTILDYIRDTARTYGIDKTIRYGRKVVAADWDSSRARWTVRIERTQDGATDTLVYTCRFLFMCSGYYDYDAGYLPDWAGMDTFEGKLVHPQHWPKDLSYANRRVVVIGSGATAVTLVPSMAADARHVTMLQRSPTYIVSLPARDRIANALRRVLPSRLAHRLVRVKNVLLTMYLYNVSRRKPEQTKKFIIRAARKQLGPDFDVAKHLTPRYMPWDQRVCLVPNGDLFKAIRAGRASIVTDEIERFTPTGLRLKSGQQLDADVIVTATGLKVKMLGGARVTVDGRAVDLPETVSYKGMMYSDVPNLASSFGYTNASWTLKAELIARYVCRLLNHMRANGYDTCVPRLGAGDLGDVPAVNLSSGYIQRAAGILPKQGRRKPWKFHQNYVLDLASLKFSALADSAMHFERRATTGPAATAPAAEPALETR</sequence>
<reference evidence="12 13" key="1">
    <citation type="submission" date="2015-11" db="EMBL/GenBank/DDBJ databases">
        <authorList>
            <person name="Sahl J."/>
            <person name="Wagner D."/>
            <person name="Keim P."/>
        </authorList>
    </citation>
    <scope>NUCLEOTIDE SEQUENCE [LARGE SCALE GENOMIC DNA]</scope>
    <source>
        <strain evidence="12 13">AZ-4-2-10-S1-D7</strain>
    </source>
</reference>
<dbReference type="AlphaFoldDB" id="A0AAW3PRE7"/>
<evidence type="ECO:0000313" key="12">
    <source>
        <dbReference type="EMBL" id="KWZ31310.1"/>
    </source>
</evidence>
<dbReference type="GO" id="GO:0004499">
    <property type="term" value="F:N,N-dimethylaniline monooxygenase activity"/>
    <property type="evidence" value="ECO:0007669"/>
    <property type="project" value="InterPro"/>
</dbReference>
<keyword evidence="7" id="KW-0521">NADP</keyword>
<evidence type="ECO:0000256" key="4">
    <source>
        <dbReference type="ARBA" id="ARBA00022475"/>
    </source>
</evidence>
<evidence type="ECO:0000256" key="8">
    <source>
        <dbReference type="ARBA" id="ARBA00023002"/>
    </source>
</evidence>
<evidence type="ECO:0000256" key="5">
    <source>
        <dbReference type="ARBA" id="ARBA00022630"/>
    </source>
</evidence>
<evidence type="ECO:0000256" key="9">
    <source>
        <dbReference type="ARBA" id="ARBA00023033"/>
    </source>
</evidence>
<keyword evidence="5" id="KW-0285">Flavoprotein</keyword>
<dbReference type="PANTHER" id="PTHR43872">
    <property type="entry name" value="MONOOXYGENASE, PUTATIVE (AFU_ORTHOLOGUE AFUA_8G02570)-RELATED"/>
    <property type="match status" value="1"/>
</dbReference>
<gene>
    <name evidence="12" type="ORF">WS64_23735</name>
</gene>
<dbReference type="InterPro" id="IPR051820">
    <property type="entry name" value="FAD-binding_MO"/>
</dbReference>
<dbReference type="SUPFAM" id="SSF51905">
    <property type="entry name" value="FAD/NAD(P)-binding domain"/>
    <property type="match status" value="1"/>
</dbReference>
<keyword evidence="4" id="KW-1003">Cell membrane</keyword>
<evidence type="ECO:0000256" key="11">
    <source>
        <dbReference type="SAM" id="MobiDB-lite"/>
    </source>
</evidence>
<keyword evidence="8" id="KW-0560">Oxidoreductase</keyword>
<keyword evidence="10" id="KW-0472">Membrane</keyword>
<dbReference type="RefSeq" id="WP_060967887.1">
    <property type="nucleotide sequence ID" value="NZ_LNJP01000003.1"/>
</dbReference>
<dbReference type="FunFam" id="3.50.50.60:FF:000213">
    <property type="entry name" value="FAD-containing monooxygenase EthA"/>
    <property type="match status" value="1"/>
</dbReference>
<dbReference type="InterPro" id="IPR020946">
    <property type="entry name" value="Flavin_mOase-like"/>
</dbReference>
<organism evidence="12 13">
    <name type="scientific">Burkholderia anthina</name>
    <dbReference type="NCBI Taxonomy" id="179879"/>
    <lineage>
        <taxon>Bacteria</taxon>
        <taxon>Pseudomonadati</taxon>
        <taxon>Pseudomonadota</taxon>
        <taxon>Betaproteobacteria</taxon>
        <taxon>Burkholderiales</taxon>
        <taxon>Burkholderiaceae</taxon>
        <taxon>Burkholderia</taxon>
        <taxon>Burkholderia cepacia complex</taxon>
    </lineage>
</organism>
<comment type="caution">
    <text evidence="12">The sequence shown here is derived from an EMBL/GenBank/DDBJ whole genome shotgun (WGS) entry which is preliminary data.</text>
</comment>
<feature type="region of interest" description="Disordered" evidence="11">
    <location>
        <begin position="1"/>
        <end position="27"/>
    </location>
</feature>
<evidence type="ECO:0000313" key="13">
    <source>
        <dbReference type="Proteomes" id="UP000070434"/>
    </source>
</evidence>
<dbReference type="InterPro" id="IPR036188">
    <property type="entry name" value="FAD/NAD-bd_sf"/>
</dbReference>
<evidence type="ECO:0000256" key="6">
    <source>
        <dbReference type="ARBA" id="ARBA00022827"/>
    </source>
</evidence>
<comment type="similarity">
    <text evidence="3">Belongs to the FAD-binding monooxygenase family.</text>
</comment>
<dbReference type="Gene3D" id="3.50.50.60">
    <property type="entry name" value="FAD/NAD(P)-binding domain"/>
    <property type="match status" value="3"/>
</dbReference>
<evidence type="ECO:0000256" key="1">
    <source>
        <dbReference type="ARBA" id="ARBA00001974"/>
    </source>
</evidence>
<dbReference type="Proteomes" id="UP000070434">
    <property type="component" value="Unassembled WGS sequence"/>
</dbReference>
<comment type="subcellular location">
    <subcellularLocation>
        <location evidence="2">Cell membrane</location>
    </subcellularLocation>
</comment>
<keyword evidence="6" id="KW-0274">FAD</keyword>
<accession>A0AAW3PRE7</accession>
<proteinExistence type="inferred from homology"/>
<dbReference type="EMBL" id="LNJP01000003">
    <property type="protein sequence ID" value="KWZ31310.1"/>
    <property type="molecule type" value="Genomic_DNA"/>
</dbReference>
<name>A0AAW3PRE7_9BURK</name>
<keyword evidence="9 12" id="KW-0503">Monooxygenase</keyword>
<protein>
    <submittedName>
        <fullName evidence="12">FAD-containing monooxygenase EthA</fullName>
    </submittedName>
</protein>
<dbReference type="PANTHER" id="PTHR43872:SF1">
    <property type="entry name" value="MONOOXYGENASE, PUTATIVE (AFU_ORTHOLOGUE AFUA_8G02570)-RELATED"/>
    <property type="match status" value="1"/>
</dbReference>
<dbReference type="Pfam" id="PF00743">
    <property type="entry name" value="FMO-like"/>
    <property type="match status" value="1"/>
</dbReference>
<dbReference type="Pfam" id="PF13450">
    <property type="entry name" value="NAD_binding_8"/>
    <property type="match status" value="1"/>
</dbReference>
<evidence type="ECO:0000256" key="7">
    <source>
        <dbReference type="ARBA" id="ARBA00022857"/>
    </source>
</evidence>
<dbReference type="GO" id="GO:0005886">
    <property type="term" value="C:plasma membrane"/>
    <property type="evidence" value="ECO:0007669"/>
    <property type="project" value="UniProtKB-SubCell"/>
</dbReference>
<evidence type="ECO:0000256" key="2">
    <source>
        <dbReference type="ARBA" id="ARBA00004236"/>
    </source>
</evidence>